<evidence type="ECO:0000256" key="4">
    <source>
        <dbReference type="ARBA" id="ARBA00022989"/>
    </source>
</evidence>
<keyword evidence="2" id="KW-1003">Cell membrane</keyword>
<proteinExistence type="predicted"/>
<dbReference type="GO" id="GO:0005886">
    <property type="term" value="C:plasma membrane"/>
    <property type="evidence" value="ECO:0007669"/>
    <property type="project" value="UniProtKB-SubCell"/>
</dbReference>
<evidence type="ECO:0000259" key="7">
    <source>
        <dbReference type="Pfam" id="PF13396"/>
    </source>
</evidence>
<name>A0A4R0KAW0_9ACTN</name>
<dbReference type="RefSeq" id="WP_131361770.1">
    <property type="nucleotide sequence ID" value="NZ_SJKB01000010.1"/>
</dbReference>
<accession>A0A4R0KAW0</accession>
<feature type="transmembrane region" description="Helical" evidence="6">
    <location>
        <begin position="20"/>
        <end position="41"/>
    </location>
</feature>
<comment type="subcellular location">
    <subcellularLocation>
        <location evidence="1">Cell membrane</location>
        <topology evidence="1">Multi-pass membrane protein</topology>
    </subcellularLocation>
</comment>
<gene>
    <name evidence="8" type="ORF">E0H73_28945</name>
</gene>
<keyword evidence="5 6" id="KW-0472">Membrane</keyword>
<dbReference type="EMBL" id="SJKB01000010">
    <property type="protein sequence ID" value="TCC57421.1"/>
    <property type="molecule type" value="Genomic_DNA"/>
</dbReference>
<evidence type="ECO:0000313" key="9">
    <source>
        <dbReference type="Proteomes" id="UP000291144"/>
    </source>
</evidence>
<evidence type="ECO:0000256" key="3">
    <source>
        <dbReference type="ARBA" id="ARBA00022692"/>
    </source>
</evidence>
<evidence type="ECO:0000313" key="8">
    <source>
        <dbReference type="EMBL" id="TCC57421.1"/>
    </source>
</evidence>
<evidence type="ECO:0000256" key="5">
    <source>
        <dbReference type="ARBA" id="ARBA00023136"/>
    </source>
</evidence>
<comment type="caution">
    <text evidence="8">The sequence shown here is derived from an EMBL/GenBank/DDBJ whole genome shotgun (WGS) entry which is preliminary data.</text>
</comment>
<protein>
    <recommendedName>
        <fullName evidence="7">Cardiolipin synthase N-terminal domain-containing protein</fullName>
    </recommendedName>
</protein>
<dbReference type="Proteomes" id="UP000291144">
    <property type="component" value="Unassembled WGS sequence"/>
</dbReference>
<dbReference type="InterPro" id="IPR027379">
    <property type="entry name" value="CLS_N"/>
</dbReference>
<reference evidence="8 9" key="1">
    <citation type="submission" date="2019-02" db="EMBL/GenBank/DDBJ databases">
        <title>Kribbella capetownensis sp. nov. and Kribbella speibonae sp. nov., isolated from soil.</title>
        <authorList>
            <person name="Curtis S.M."/>
            <person name="Norton I."/>
            <person name="Everest G.J."/>
            <person name="Meyers P.R."/>
        </authorList>
    </citation>
    <scope>NUCLEOTIDE SEQUENCE [LARGE SCALE GENOMIC DNA]</scope>
    <source>
        <strain evidence="8 9">NRRL B-24813</strain>
    </source>
</reference>
<feature type="transmembrane region" description="Helical" evidence="6">
    <location>
        <begin position="50"/>
        <end position="70"/>
    </location>
</feature>
<evidence type="ECO:0000256" key="6">
    <source>
        <dbReference type="SAM" id="Phobius"/>
    </source>
</evidence>
<sequence>MTLLTSTVQNQHLGELGAVLLFVVLAGCVLLVIGAFFSALFSPASVGMKLVWIVFIVIAPFIGSLFWFMIGKRNAQLSAFG</sequence>
<keyword evidence="4 6" id="KW-1133">Transmembrane helix</keyword>
<evidence type="ECO:0000256" key="1">
    <source>
        <dbReference type="ARBA" id="ARBA00004651"/>
    </source>
</evidence>
<dbReference type="Pfam" id="PF13396">
    <property type="entry name" value="PLDc_N"/>
    <property type="match status" value="1"/>
</dbReference>
<dbReference type="AlphaFoldDB" id="A0A4R0KAW0"/>
<dbReference type="OrthoDB" id="3298527at2"/>
<keyword evidence="9" id="KW-1185">Reference proteome</keyword>
<keyword evidence="3 6" id="KW-0812">Transmembrane</keyword>
<evidence type="ECO:0000256" key="2">
    <source>
        <dbReference type="ARBA" id="ARBA00022475"/>
    </source>
</evidence>
<feature type="domain" description="Cardiolipin synthase N-terminal" evidence="7">
    <location>
        <begin position="31"/>
        <end position="71"/>
    </location>
</feature>
<organism evidence="8 9">
    <name type="scientific">Kribbella pittospori</name>
    <dbReference type="NCBI Taxonomy" id="722689"/>
    <lineage>
        <taxon>Bacteria</taxon>
        <taxon>Bacillati</taxon>
        <taxon>Actinomycetota</taxon>
        <taxon>Actinomycetes</taxon>
        <taxon>Propionibacteriales</taxon>
        <taxon>Kribbellaceae</taxon>
        <taxon>Kribbella</taxon>
    </lineage>
</organism>